<dbReference type="OrthoDB" id="6510177at2759"/>
<feature type="transmembrane region" description="Helical" evidence="3">
    <location>
        <begin position="480"/>
        <end position="504"/>
    </location>
</feature>
<feature type="transmembrane region" description="Helical" evidence="3">
    <location>
        <begin position="839"/>
        <end position="857"/>
    </location>
</feature>
<dbReference type="InterPro" id="IPR000731">
    <property type="entry name" value="SSD"/>
</dbReference>
<feature type="transmembrane region" description="Helical" evidence="3">
    <location>
        <begin position="929"/>
        <end position="949"/>
    </location>
</feature>
<dbReference type="InterPro" id="IPR053958">
    <property type="entry name" value="HMGCR/SNAP/NPC1-like_SSD"/>
</dbReference>
<dbReference type="Pfam" id="PF12349">
    <property type="entry name" value="Sterol-sensing"/>
    <property type="match status" value="1"/>
</dbReference>
<sequence length="1057" mass="118454">MGTTKKGLLERGSHAINSAMETFFGNLGYLVGQWPRFTILCCLIFTMGCGLGFSKFVMISDPEDLFTPAQAIVIDDERWSTWFEQEIPQGVPEEGRRELRSWTDTHIGLEGGGLVRGRSSSNGMERQLEMYGFEADHFMNINHNQDHHAYPRLLNRATGEELQQRRGLLDYGEHDFINEHECQYDNVMMFRPETASSTDFLEDNAKNMRLTIEIQLNVIDHFGLDKVCWDLDSQPRIFGVGSCWQWDLARFDEDVDRIGTLSKCIKHDQYLEANFMAGVEKDRTTGRLTQLLGIFTSMNMNIAQIEIEAVDRYIMSHESDQVHLGTIGWASINNAIFGALIHDMPFIFGPVIILTVYVSHIFYRKGNDSHMSLAFTGIANVFMAVISGIGLTLSWGTGFTALHVCAVYITLGIGIDDAFIITAAVYGTQKQLGKFGDEEIRRRVKIGMSKCGPSILLTSLTDFFAFFSNVSSNVFAIRNFSMVAAIMVLIDFIFQVTFFVSTLVMDMQRQEANRYDILCCFKRKNRKGGVRVIDDGLNVSLQNRKLSDYDYPANFGRSKSEESDVSALCTESAPTDTPDSSEEDETPTSAAVPRASKRKKKKYSQRIMDTILYPVILNDWGKIAILIATASAIMVGFYGSSKLSISYTPFLLIPAGNKMHTNRQIMHDNFPWILEESWTCFMTKAEADYSLYQQELMNLEKFACDNAARNQCFTWYGIFRFYVSTKYINDQEKLDAMLDSDNMFNRDDFYRELKEFSTDTAMGGKTISDVLIRWKSDTEIAGSKMCFMWGREGGVPQKIDWMNRKRAEAKEMAPELDVSVFTTYFYSIEALNSIVPDTLRNFTIISVVVLLVCLVVLANIKATFLVLASVVTIEIIVLGSLHFFGMHFNMMTSIMLIVGVGLCVDFSAHSAHAFLHSKKHAPHDRVREALDNVGVSIWNGAFSSILAMLPMSLCQSYFVTTWWRVISLVISLGIFYGLCVVPVLLTLLDDDNTDDMSDWTIVSPERGKLGGGGSSFADFEVGGGGGDEEGDGDGDGEGEGEGVELILVGGKEASAKI</sequence>
<feature type="transmembrane region" description="Helical" evidence="3">
    <location>
        <begin position="447"/>
        <end position="468"/>
    </location>
</feature>
<feature type="transmembrane region" description="Helical" evidence="3">
    <location>
        <begin position="401"/>
        <end position="426"/>
    </location>
</feature>
<evidence type="ECO:0000259" key="4">
    <source>
        <dbReference type="PROSITE" id="PS50156"/>
    </source>
</evidence>
<feature type="compositionally biased region" description="Acidic residues" evidence="2">
    <location>
        <begin position="1026"/>
        <end position="1042"/>
    </location>
</feature>
<comment type="similarity">
    <text evidence="1">Belongs to the patched family.</text>
</comment>
<dbReference type="EMBL" id="BRYA01000570">
    <property type="protein sequence ID" value="GMI23474.1"/>
    <property type="molecule type" value="Genomic_DNA"/>
</dbReference>
<keyword evidence="3" id="KW-0812">Transmembrane</keyword>
<keyword evidence="3" id="KW-0472">Membrane</keyword>
<feature type="transmembrane region" description="Helical" evidence="3">
    <location>
        <begin position="375"/>
        <end position="395"/>
    </location>
</feature>
<dbReference type="InterPro" id="IPR051697">
    <property type="entry name" value="Patched_domain-protein"/>
</dbReference>
<dbReference type="AlphaFoldDB" id="A0A9W7FXS6"/>
<feature type="transmembrane region" description="Helical" evidence="3">
    <location>
        <begin position="890"/>
        <end position="908"/>
    </location>
</feature>
<dbReference type="PANTHER" id="PTHR10796">
    <property type="entry name" value="PATCHED-RELATED"/>
    <property type="match status" value="1"/>
</dbReference>
<evidence type="ECO:0000256" key="2">
    <source>
        <dbReference type="SAM" id="MobiDB-lite"/>
    </source>
</evidence>
<feature type="region of interest" description="Disordered" evidence="2">
    <location>
        <begin position="1010"/>
        <end position="1057"/>
    </location>
</feature>
<dbReference type="GO" id="GO:0016020">
    <property type="term" value="C:membrane"/>
    <property type="evidence" value="ECO:0007669"/>
    <property type="project" value="TreeGrafter"/>
</dbReference>
<feature type="transmembrane region" description="Helical" evidence="3">
    <location>
        <begin position="611"/>
        <end position="638"/>
    </location>
</feature>
<dbReference type="PANTHER" id="PTHR10796:SF92">
    <property type="entry name" value="PATCHED-RELATED, ISOFORM A"/>
    <property type="match status" value="1"/>
</dbReference>
<comment type="caution">
    <text evidence="5">The sequence shown here is derived from an EMBL/GenBank/DDBJ whole genome shotgun (WGS) entry which is preliminary data.</text>
</comment>
<dbReference type="Gene3D" id="1.20.1640.10">
    <property type="entry name" value="Multidrug efflux transporter AcrB transmembrane domain"/>
    <property type="match status" value="2"/>
</dbReference>
<protein>
    <recommendedName>
        <fullName evidence="4">SSD domain-containing protein</fullName>
    </recommendedName>
</protein>
<reference evidence="6" key="1">
    <citation type="journal article" date="2023" name="Commun. Biol.">
        <title>Genome analysis of Parmales, the sister group of diatoms, reveals the evolutionary specialization of diatoms from phago-mixotrophs to photoautotrophs.</title>
        <authorList>
            <person name="Ban H."/>
            <person name="Sato S."/>
            <person name="Yoshikawa S."/>
            <person name="Yamada K."/>
            <person name="Nakamura Y."/>
            <person name="Ichinomiya M."/>
            <person name="Sato N."/>
            <person name="Blanc-Mathieu R."/>
            <person name="Endo H."/>
            <person name="Kuwata A."/>
            <person name="Ogata H."/>
        </authorList>
    </citation>
    <scope>NUCLEOTIDE SEQUENCE [LARGE SCALE GENOMIC DNA]</scope>
</reference>
<feature type="transmembrane region" description="Helical" evidence="3">
    <location>
        <begin position="961"/>
        <end position="988"/>
    </location>
</feature>
<gene>
    <name evidence="5" type="ORF">TrCOL_g1877</name>
</gene>
<feature type="region of interest" description="Disordered" evidence="2">
    <location>
        <begin position="562"/>
        <end position="597"/>
    </location>
</feature>
<dbReference type="Proteomes" id="UP001165065">
    <property type="component" value="Unassembled WGS sequence"/>
</dbReference>
<dbReference type="SUPFAM" id="SSF82866">
    <property type="entry name" value="Multidrug efflux transporter AcrB transmembrane domain"/>
    <property type="match status" value="2"/>
</dbReference>
<feature type="transmembrane region" description="Helical" evidence="3">
    <location>
        <begin position="347"/>
        <end position="363"/>
    </location>
</feature>
<dbReference type="PROSITE" id="PS50156">
    <property type="entry name" value="SSD"/>
    <property type="match status" value="1"/>
</dbReference>
<evidence type="ECO:0000256" key="3">
    <source>
        <dbReference type="SAM" id="Phobius"/>
    </source>
</evidence>
<evidence type="ECO:0000313" key="5">
    <source>
        <dbReference type="EMBL" id="GMI23474.1"/>
    </source>
</evidence>
<evidence type="ECO:0000256" key="1">
    <source>
        <dbReference type="ARBA" id="ARBA00005585"/>
    </source>
</evidence>
<keyword evidence="3" id="KW-1133">Transmembrane helix</keyword>
<accession>A0A9W7FXS6</accession>
<feature type="transmembrane region" description="Helical" evidence="3">
    <location>
        <begin position="864"/>
        <end position="884"/>
    </location>
</feature>
<organism evidence="5 6">
    <name type="scientific">Triparma columacea</name>
    <dbReference type="NCBI Taxonomy" id="722753"/>
    <lineage>
        <taxon>Eukaryota</taxon>
        <taxon>Sar</taxon>
        <taxon>Stramenopiles</taxon>
        <taxon>Ochrophyta</taxon>
        <taxon>Bolidophyceae</taxon>
        <taxon>Parmales</taxon>
        <taxon>Triparmaceae</taxon>
        <taxon>Triparma</taxon>
    </lineage>
</organism>
<keyword evidence="6" id="KW-1185">Reference proteome</keyword>
<name>A0A9W7FXS6_9STRA</name>
<evidence type="ECO:0000313" key="6">
    <source>
        <dbReference type="Proteomes" id="UP001165065"/>
    </source>
</evidence>
<feature type="domain" description="SSD" evidence="4">
    <location>
        <begin position="343"/>
        <end position="505"/>
    </location>
</feature>
<proteinExistence type="inferred from homology"/>